<proteinExistence type="predicted"/>
<evidence type="ECO:0000313" key="1">
    <source>
        <dbReference type="EMBL" id="SCM71392.1"/>
    </source>
</evidence>
<reference evidence="1" key="1">
    <citation type="submission" date="2016-08" db="EMBL/GenBank/DDBJ databases">
        <authorList>
            <person name="Seilhamer J.J."/>
        </authorList>
    </citation>
    <scope>NUCLEOTIDE SEQUENCE</scope>
    <source>
        <strain evidence="1">86</strain>
    </source>
</reference>
<name>A0A212L1I1_9HYPH</name>
<dbReference type="EMBL" id="FMJD01000002">
    <property type="protein sequence ID" value="SCM71392.1"/>
    <property type="molecule type" value="Genomic_DNA"/>
</dbReference>
<organism evidence="1">
    <name type="scientific">uncultured Pleomorphomonas sp</name>
    <dbReference type="NCBI Taxonomy" id="442121"/>
    <lineage>
        <taxon>Bacteria</taxon>
        <taxon>Pseudomonadati</taxon>
        <taxon>Pseudomonadota</taxon>
        <taxon>Alphaproteobacteria</taxon>
        <taxon>Hyphomicrobiales</taxon>
        <taxon>Pleomorphomonadaceae</taxon>
        <taxon>Pleomorphomonas</taxon>
        <taxon>environmental samples</taxon>
    </lineage>
</organism>
<dbReference type="AlphaFoldDB" id="A0A212L1I1"/>
<protein>
    <submittedName>
        <fullName evidence="1">Uncharacterized protein</fullName>
    </submittedName>
</protein>
<gene>
    <name evidence="1" type="ORF">KL86PLE_100144</name>
</gene>
<sequence>MRTAAASPERYEFMPQEHNRSQFSQDLARPAGAIQNKIPYAIKLNVDYPAQNLYPIAHRYFLAELWLRRVWHRVLSESSL</sequence>
<accession>A0A212L1I1</accession>